<feature type="transmembrane region" description="Helical" evidence="6">
    <location>
        <begin position="48"/>
        <end position="64"/>
    </location>
</feature>
<feature type="transmembrane region" description="Helical" evidence="6">
    <location>
        <begin position="312"/>
        <end position="333"/>
    </location>
</feature>
<comment type="similarity">
    <text evidence="2">Belongs to the autoinducer-2 exporter (AI-2E) (TC 2.A.86) family.</text>
</comment>
<keyword evidence="5 6" id="KW-0472">Membrane</keyword>
<keyword evidence="8" id="KW-1185">Reference proteome</keyword>
<proteinExistence type="inferred from homology"/>
<evidence type="ECO:0000256" key="2">
    <source>
        <dbReference type="ARBA" id="ARBA00009773"/>
    </source>
</evidence>
<evidence type="ECO:0000313" key="7">
    <source>
        <dbReference type="EMBL" id="MCP3057081.1"/>
    </source>
</evidence>
<sequence>MKQRTTESITSPDKGEETGGHGGVLVLAAATIAGFVICVLLAAPFLGALTWALTLAILFAPLHAKIEAALTWPNVAALMSVLIVALLVAAPAIFVVERLVEQAAASASLVQAKLRSGAIQQLLDDQPNIAPIGRWIEQQIDLPAMMANLASWLSNAGAAFARNSAAQVIELVLTFYLLFYFLRDQATARRFLTERLPLTNADTGRLFKRVVDTIHATVYGTIAVAAIQGILGGLIFSFLGLPTPLLWGLVMGLLSIVPVLGAFIVWIPAAIFLAINGDLGKAAILAVWGAAVVGSIDNILRPIFVGDRLRLHTVPAFISMIGGLVLFGMAGLIL</sequence>
<keyword evidence="3 6" id="KW-0812">Transmembrane</keyword>
<evidence type="ECO:0000256" key="6">
    <source>
        <dbReference type="SAM" id="Phobius"/>
    </source>
</evidence>
<feature type="non-terminal residue" evidence="7">
    <location>
        <position position="334"/>
    </location>
</feature>
<gene>
    <name evidence="7" type="ORF">MJ956_18330</name>
</gene>
<evidence type="ECO:0000256" key="5">
    <source>
        <dbReference type="ARBA" id="ARBA00023136"/>
    </source>
</evidence>
<feature type="transmembrane region" description="Helical" evidence="6">
    <location>
        <begin position="216"/>
        <end position="239"/>
    </location>
</feature>
<feature type="transmembrane region" description="Helical" evidence="6">
    <location>
        <begin position="76"/>
        <end position="96"/>
    </location>
</feature>
<keyword evidence="4 6" id="KW-1133">Transmembrane helix</keyword>
<dbReference type="PANTHER" id="PTHR21716">
    <property type="entry name" value="TRANSMEMBRANE PROTEIN"/>
    <property type="match status" value="1"/>
</dbReference>
<dbReference type="InterPro" id="IPR002549">
    <property type="entry name" value="AI-2E-like"/>
</dbReference>
<accession>A0A9X2HA99</accession>
<feature type="transmembrane region" description="Helical" evidence="6">
    <location>
        <begin position="282"/>
        <end position="300"/>
    </location>
</feature>
<feature type="transmembrane region" description="Helical" evidence="6">
    <location>
        <begin position="164"/>
        <end position="182"/>
    </location>
</feature>
<evidence type="ECO:0000256" key="3">
    <source>
        <dbReference type="ARBA" id="ARBA00022692"/>
    </source>
</evidence>
<reference evidence="7" key="1">
    <citation type="submission" date="2022-03" db="EMBL/GenBank/DDBJ databases">
        <title>Aurantimonas Liuensis sp. Nov., isolated from the hadal seawater of the Mariana Trench.</title>
        <authorList>
            <person name="Liu R."/>
        </authorList>
    </citation>
    <scope>NUCLEOTIDE SEQUENCE</scope>
    <source>
        <strain evidence="7">LRZ36</strain>
    </source>
</reference>
<name>A0A9X2HA99_9HYPH</name>
<evidence type="ECO:0000313" key="8">
    <source>
        <dbReference type="Proteomes" id="UP001155220"/>
    </source>
</evidence>
<organism evidence="7 8">
    <name type="scientific">Aurantimonas marianensis</name>
    <dbReference type="NCBI Taxonomy" id="2920428"/>
    <lineage>
        <taxon>Bacteria</taxon>
        <taxon>Pseudomonadati</taxon>
        <taxon>Pseudomonadota</taxon>
        <taxon>Alphaproteobacteria</taxon>
        <taxon>Hyphomicrobiales</taxon>
        <taxon>Aurantimonadaceae</taxon>
        <taxon>Aurantimonas</taxon>
    </lineage>
</organism>
<dbReference type="EMBL" id="JALHBS010000123">
    <property type="protein sequence ID" value="MCP3057081.1"/>
    <property type="molecule type" value="Genomic_DNA"/>
</dbReference>
<feature type="transmembrane region" description="Helical" evidence="6">
    <location>
        <begin position="245"/>
        <end position="275"/>
    </location>
</feature>
<comment type="subcellular location">
    <subcellularLocation>
        <location evidence="1">Membrane</location>
        <topology evidence="1">Multi-pass membrane protein</topology>
    </subcellularLocation>
</comment>
<dbReference type="AlphaFoldDB" id="A0A9X2HA99"/>
<dbReference type="RefSeq" id="WP_253965866.1">
    <property type="nucleotide sequence ID" value="NZ_JALHBS010000123.1"/>
</dbReference>
<dbReference type="Pfam" id="PF01594">
    <property type="entry name" value="AI-2E_transport"/>
    <property type="match status" value="1"/>
</dbReference>
<protein>
    <submittedName>
        <fullName evidence="7">AI-2E family transporter</fullName>
    </submittedName>
</protein>
<evidence type="ECO:0000256" key="1">
    <source>
        <dbReference type="ARBA" id="ARBA00004141"/>
    </source>
</evidence>
<evidence type="ECO:0000256" key="4">
    <source>
        <dbReference type="ARBA" id="ARBA00022989"/>
    </source>
</evidence>
<dbReference type="Proteomes" id="UP001155220">
    <property type="component" value="Unassembled WGS sequence"/>
</dbReference>
<dbReference type="PANTHER" id="PTHR21716:SF4">
    <property type="entry name" value="TRANSMEMBRANE PROTEIN 245"/>
    <property type="match status" value="1"/>
</dbReference>
<dbReference type="GO" id="GO:0016020">
    <property type="term" value="C:membrane"/>
    <property type="evidence" value="ECO:0007669"/>
    <property type="project" value="UniProtKB-SubCell"/>
</dbReference>
<comment type="caution">
    <text evidence="7">The sequence shown here is derived from an EMBL/GenBank/DDBJ whole genome shotgun (WGS) entry which is preliminary data.</text>
</comment>